<accession>A0ABU0SDW1</accession>
<sequence length="115" mass="12284">MKISLKLLMRCSASAVMIVGLSACANTSPAPMSNSPMTGPVNTGTYPHFTPDPKGETTQFTPEEKDALRNRTTAAKNSQRGPSADPAAAARKQAEIRLLRQQQAEDLKAIESGQQ</sequence>
<dbReference type="Proteomes" id="UP001237780">
    <property type="component" value="Unassembled WGS sequence"/>
</dbReference>
<proteinExistence type="predicted"/>
<feature type="region of interest" description="Disordered" evidence="1">
    <location>
        <begin position="28"/>
        <end position="93"/>
    </location>
</feature>
<evidence type="ECO:0008006" key="5">
    <source>
        <dbReference type="Google" id="ProtNLM"/>
    </source>
</evidence>
<dbReference type="EMBL" id="JAUSZT010000003">
    <property type="protein sequence ID" value="MDQ0998945.1"/>
    <property type="molecule type" value="Genomic_DNA"/>
</dbReference>
<dbReference type="PROSITE" id="PS51257">
    <property type="entry name" value="PROKAR_LIPOPROTEIN"/>
    <property type="match status" value="1"/>
</dbReference>
<keyword evidence="4" id="KW-1185">Reference proteome</keyword>
<reference evidence="3 4" key="1">
    <citation type="submission" date="2023-07" db="EMBL/GenBank/DDBJ databases">
        <title>Comparative genomics of wheat-associated soil bacteria to identify genetic determinants of phenazine resistance.</title>
        <authorList>
            <person name="Mouncey N."/>
        </authorList>
    </citation>
    <scope>NUCLEOTIDE SEQUENCE [LARGE SCALE GENOMIC DNA]</scope>
    <source>
        <strain evidence="3 4">W4I11</strain>
    </source>
</reference>
<feature type="compositionally biased region" description="Polar residues" evidence="1">
    <location>
        <begin position="28"/>
        <end position="45"/>
    </location>
</feature>
<evidence type="ECO:0000313" key="3">
    <source>
        <dbReference type="EMBL" id="MDQ0998945.1"/>
    </source>
</evidence>
<feature type="compositionally biased region" description="Polar residues" evidence="1">
    <location>
        <begin position="70"/>
        <end position="81"/>
    </location>
</feature>
<evidence type="ECO:0000256" key="1">
    <source>
        <dbReference type="SAM" id="MobiDB-lite"/>
    </source>
</evidence>
<keyword evidence="2" id="KW-0732">Signal</keyword>
<evidence type="ECO:0000256" key="2">
    <source>
        <dbReference type="SAM" id="SignalP"/>
    </source>
</evidence>
<gene>
    <name evidence="3" type="ORF">QFZ34_004127</name>
</gene>
<feature type="signal peptide" evidence="2">
    <location>
        <begin position="1"/>
        <end position="25"/>
    </location>
</feature>
<feature type="chain" id="PRO_5047375068" description="Lipoprotein" evidence="2">
    <location>
        <begin position="26"/>
        <end position="115"/>
    </location>
</feature>
<protein>
    <recommendedName>
        <fullName evidence="5">Lipoprotein</fullName>
    </recommendedName>
</protein>
<evidence type="ECO:0000313" key="4">
    <source>
        <dbReference type="Proteomes" id="UP001237780"/>
    </source>
</evidence>
<name>A0ABU0SDW1_9HYPH</name>
<comment type="caution">
    <text evidence="3">The sequence shown here is derived from an EMBL/GenBank/DDBJ whole genome shotgun (WGS) entry which is preliminary data.</text>
</comment>
<dbReference type="RefSeq" id="WP_115055319.1">
    <property type="nucleotide sequence ID" value="NZ_JAUSZT010000003.1"/>
</dbReference>
<organism evidence="3 4">
    <name type="scientific">Phyllobacterium ifriqiyense</name>
    <dbReference type="NCBI Taxonomy" id="314238"/>
    <lineage>
        <taxon>Bacteria</taxon>
        <taxon>Pseudomonadati</taxon>
        <taxon>Pseudomonadota</taxon>
        <taxon>Alphaproteobacteria</taxon>
        <taxon>Hyphomicrobiales</taxon>
        <taxon>Phyllobacteriaceae</taxon>
        <taxon>Phyllobacterium</taxon>
    </lineage>
</organism>